<accession>A0A9P4H1N4</accession>
<keyword evidence="1" id="KW-1133">Transmembrane helix</keyword>
<protein>
    <submittedName>
        <fullName evidence="2">Uncharacterized protein</fullName>
    </submittedName>
</protein>
<dbReference type="EMBL" id="ML978252">
    <property type="protein sequence ID" value="KAF2025975.1"/>
    <property type="molecule type" value="Genomic_DNA"/>
</dbReference>
<keyword evidence="3" id="KW-1185">Reference proteome</keyword>
<dbReference type="Proteomes" id="UP000799777">
    <property type="component" value="Unassembled WGS sequence"/>
</dbReference>
<organism evidence="2 3">
    <name type="scientific">Setomelanomma holmii</name>
    <dbReference type="NCBI Taxonomy" id="210430"/>
    <lineage>
        <taxon>Eukaryota</taxon>
        <taxon>Fungi</taxon>
        <taxon>Dikarya</taxon>
        <taxon>Ascomycota</taxon>
        <taxon>Pezizomycotina</taxon>
        <taxon>Dothideomycetes</taxon>
        <taxon>Pleosporomycetidae</taxon>
        <taxon>Pleosporales</taxon>
        <taxon>Pleosporineae</taxon>
        <taxon>Phaeosphaeriaceae</taxon>
        <taxon>Setomelanomma</taxon>
    </lineage>
</organism>
<keyword evidence="1" id="KW-0812">Transmembrane</keyword>
<dbReference type="AlphaFoldDB" id="A0A9P4H1N4"/>
<feature type="transmembrane region" description="Helical" evidence="1">
    <location>
        <begin position="276"/>
        <end position="298"/>
    </location>
</feature>
<proteinExistence type="predicted"/>
<gene>
    <name evidence="2" type="ORF">EK21DRAFT_75140</name>
</gene>
<evidence type="ECO:0000313" key="2">
    <source>
        <dbReference type="EMBL" id="KAF2025975.1"/>
    </source>
</evidence>
<dbReference type="PANTHER" id="PTHR35394:SF5">
    <property type="entry name" value="DUF3176 DOMAIN-CONTAINING PROTEIN"/>
    <property type="match status" value="1"/>
</dbReference>
<reference evidence="2" key="1">
    <citation type="journal article" date="2020" name="Stud. Mycol.">
        <title>101 Dothideomycetes genomes: a test case for predicting lifestyles and emergence of pathogens.</title>
        <authorList>
            <person name="Haridas S."/>
            <person name="Albert R."/>
            <person name="Binder M."/>
            <person name="Bloem J."/>
            <person name="Labutti K."/>
            <person name="Salamov A."/>
            <person name="Andreopoulos B."/>
            <person name="Baker S."/>
            <person name="Barry K."/>
            <person name="Bills G."/>
            <person name="Bluhm B."/>
            <person name="Cannon C."/>
            <person name="Castanera R."/>
            <person name="Culley D."/>
            <person name="Daum C."/>
            <person name="Ezra D."/>
            <person name="Gonzalez J."/>
            <person name="Henrissat B."/>
            <person name="Kuo A."/>
            <person name="Liang C."/>
            <person name="Lipzen A."/>
            <person name="Lutzoni F."/>
            <person name="Magnuson J."/>
            <person name="Mondo S."/>
            <person name="Nolan M."/>
            <person name="Ohm R."/>
            <person name="Pangilinan J."/>
            <person name="Park H.-J."/>
            <person name="Ramirez L."/>
            <person name="Alfaro M."/>
            <person name="Sun H."/>
            <person name="Tritt A."/>
            <person name="Yoshinaga Y."/>
            <person name="Zwiers L.-H."/>
            <person name="Turgeon B."/>
            <person name="Goodwin S."/>
            <person name="Spatafora J."/>
            <person name="Crous P."/>
            <person name="Grigoriev I."/>
        </authorList>
    </citation>
    <scope>NUCLEOTIDE SEQUENCE</scope>
    <source>
        <strain evidence="2">CBS 110217</strain>
    </source>
</reference>
<evidence type="ECO:0000256" key="1">
    <source>
        <dbReference type="SAM" id="Phobius"/>
    </source>
</evidence>
<dbReference type="PANTHER" id="PTHR35394">
    <property type="entry name" value="DUF3176 DOMAIN-CONTAINING PROTEIN"/>
    <property type="match status" value="1"/>
</dbReference>
<name>A0A9P4H1N4_9PLEO</name>
<sequence length="360" mass="41133">MVFTGEYNTYSLPYCSIKDWHSPFKSYSTDWWQYTTNGGGGLACTLMTANSTYSPRQTIKFRDMETLLLSFVILRAPQEWLELKAAWNETKPGATECALYPCANAYNTTTQNNVLHDDMSGSWAIRDPLSYMLTPNTINHADRAEAWNALEGSQLYEPIMDSEKEDLRLLIPSESRNRLQLPTRDVNFTHRSIRTLTESLLTFRGGEMQTQRTNASLMLFPDINARPMIDAPCNSTNLMTTFANVARSITNRARSVSGQYQQGNTQSWVVYVRVQWAYLAYPASMLVLGIAYVICMIVESTRLNMPVWKESALLTLMYGLNDETQRLLRDRECNEKGLAQDLRLRFAIDGKEIRMRLVAN</sequence>
<dbReference type="OrthoDB" id="5376804at2759"/>
<comment type="caution">
    <text evidence="2">The sequence shown here is derived from an EMBL/GenBank/DDBJ whole genome shotgun (WGS) entry which is preliminary data.</text>
</comment>
<evidence type="ECO:0000313" key="3">
    <source>
        <dbReference type="Proteomes" id="UP000799777"/>
    </source>
</evidence>
<keyword evidence="1" id="KW-0472">Membrane</keyword>